<evidence type="ECO:0000256" key="1">
    <source>
        <dbReference type="ARBA" id="ARBA00022801"/>
    </source>
</evidence>
<dbReference type="Pfam" id="PF00561">
    <property type="entry name" value="Abhydrolase_1"/>
    <property type="match status" value="1"/>
</dbReference>
<evidence type="ECO:0000313" key="3">
    <source>
        <dbReference type="EMBL" id="MBM7631192.1"/>
    </source>
</evidence>
<evidence type="ECO:0000259" key="2">
    <source>
        <dbReference type="Pfam" id="PF00561"/>
    </source>
</evidence>
<name>A0ABS2P713_9BACL</name>
<dbReference type="SUPFAM" id="SSF53474">
    <property type="entry name" value="alpha/beta-Hydrolases"/>
    <property type="match status" value="1"/>
</dbReference>
<reference evidence="3 4" key="1">
    <citation type="submission" date="2021-01" db="EMBL/GenBank/DDBJ databases">
        <title>Genomic Encyclopedia of Type Strains, Phase IV (KMG-IV): sequencing the most valuable type-strain genomes for metagenomic binning, comparative biology and taxonomic classification.</title>
        <authorList>
            <person name="Goeker M."/>
        </authorList>
    </citation>
    <scope>NUCLEOTIDE SEQUENCE [LARGE SCALE GENOMIC DNA]</scope>
    <source>
        <strain evidence="3 4">DSM 25540</strain>
    </source>
</reference>
<dbReference type="PRINTS" id="PR00111">
    <property type="entry name" value="ABHYDROLASE"/>
</dbReference>
<sequence>MNIQFQSITVNEITLNVASAGDLDGEPIILLHGFPEFWYGWRKQIEPLAKAGYHVIIPDQRGYNKSDKPTGRRAYQLDELRNDLVGLIKSIGKGKVTVIGHDWGGAVAWHLATTHPELIKRLITINIPHPAVFPKVLLTSPMQWLRSSYMAFFQLPEIPERLLEAGDFSYMSEALKMSSNPGTFTEADLEVYEASWRQPGAMTAMLNWYRGMPQSIKSMDLDVEVTVPTKMIWGVGDHFLSTKLAKESQSLLRNGEGVFIGGATHWVHLEQPELVNQHILSFIK</sequence>
<dbReference type="EMBL" id="JAFBEC010000001">
    <property type="protein sequence ID" value="MBM7631192.1"/>
    <property type="molecule type" value="Genomic_DNA"/>
</dbReference>
<dbReference type="PRINTS" id="PR00412">
    <property type="entry name" value="EPOXHYDRLASE"/>
</dbReference>
<proteinExistence type="predicted"/>
<dbReference type="InterPro" id="IPR029058">
    <property type="entry name" value="AB_hydrolase_fold"/>
</dbReference>
<gene>
    <name evidence="3" type="ORF">JOD17_000283</name>
</gene>
<dbReference type="Proteomes" id="UP000741863">
    <property type="component" value="Unassembled WGS sequence"/>
</dbReference>
<dbReference type="PANTHER" id="PTHR43329">
    <property type="entry name" value="EPOXIDE HYDROLASE"/>
    <property type="match status" value="1"/>
</dbReference>
<evidence type="ECO:0000313" key="4">
    <source>
        <dbReference type="Proteomes" id="UP000741863"/>
    </source>
</evidence>
<dbReference type="InterPro" id="IPR000073">
    <property type="entry name" value="AB_hydrolase_1"/>
</dbReference>
<dbReference type="Gene3D" id="3.40.50.1820">
    <property type="entry name" value="alpha/beta hydrolase"/>
    <property type="match status" value="1"/>
</dbReference>
<dbReference type="InterPro" id="IPR000639">
    <property type="entry name" value="Epox_hydrolase-like"/>
</dbReference>
<feature type="domain" description="AB hydrolase-1" evidence="2">
    <location>
        <begin position="27"/>
        <end position="272"/>
    </location>
</feature>
<organism evidence="3 4">
    <name type="scientific">Geomicrobium sediminis</name>
    <dbReference type="NCBI Taxonomy" id="1347788"/>
    <lineage>
        <taxon>Bacteria</taxon>
        <taxon>Bacillati</taxon>
        <taxon>Bacillota</taxon>
        <taxon>Bacilli</taxon>
        <taxon>Bacillales</taxon>
        <taxon>Geomicrobium</taxon>
    </lineage>
</organism>
<comment type="caution">
    <text evidence="3">The sequence shown here is derived from an EMBL/GenBank/DDBJ whole genome shotgun (WGS) entry which is preliminary data.</text>
</comment>
<keyword evidence="1" id="KW-0378">Hydrolase</keyword>
<accession>A0ABS2P713</accession>
<protein>
    <submittedName>
        <fullName evidence="3">Pimeloyl-ACP methyl ester carboxylesterase</fullName>
    </submittedName>
</protein>
<keyword evidence="4" id="KW-1185">Reference proteome</keyword>